<dbReference type="InterPro" id="IPR035906">
    <property type="entry name" value="MetI-like_sf"/>
</dbReference>
<keyword evidence="3" id="KW-1003">Cell membrane</keyword>
<comment type="similarity">
    <text evidence="7">Belongs to the binding-protein-dependent transport system permease family.</text>
</comment>
<evidence type="ECO:0000256" key="6">
    <source>
        <dbReference type="ARBA" id="ARBA00023136"/>
    </source>
</evidence>
<dbReference type="AlphaFoldDB" id="A0A9Y2IAW1"/>
<sequence length="323" mass="35612">MTAILPAESAGTRRAPVRRTPAGHRKRWRYLPQYLAIAPFFVLFAIFGLYPVLYSFYLALQRWDGVGPMKFVGLQNFAYLLTDTTFWDSIGNTLIIFVMSTVPMTALALLVALGLNSSVRYKGALRVAYFLPNVTSIVAMSLVFGSIFSDEFGILNWVLRLVGIGDVDWLNDPWAIRGAISIMIIWRWTGYNAIIFLAGLQAMPTDVLEAARIDGAGPVQTFFRVTLPLLRPVLLFSVVMSAIGGLQIFSESQVLLGNRGGPGGAGMTMVLYFYNTAFADNDFGYGAAIAWGIFVVVVLFSILNWRLVARPERGQVQTKGAGR</sequence>
<keyword evidence="10" id="KW-1185">Reference proteome</keyword>
<gene>
    <name evidence="9" type="ORF">QRX50_33395</name>
</gene>
<dbReference type="EMBL" id="CP127294">
    <property type="protein sequence ID" value="WIX76337.1"/>
    <property type="molecule type" value="Genomic_DNA"/>
</dbReference>
<evidence type="ECO:0000256" key="7">
    <source>
        <dbReference type="RuleBase" id="RU363032"/>
    </source>
</evidence>
<dbReference type="GO" id="GO:0005886">
    <property type="term" value="C:plasma membrane"/>
    <property type="evidence" value="ECO:0007669"/>
    <property type="project" value="UniProtKB-SubCell"/>
</dbReference>
<dbReference type="InterPro" id="IPR000515">
    <property type="entry name" value="MetI-like"/>
</dbReference>
<dbReference type="Gene3D" id="1.10.3720.10">
    <property type="entry name" value="MetI-like"/>
    <property type="match status" value="1"/>
</dbReference>
<name>A0A9Y2IAW1_9PSEU</name>
<feature type="transmembrane region" description="Helical" evidence="7">
    <location>
        <begin position="127"/>
        <end position="148"/>
    </location>
</feature>
<feature type="transmembrane region" description="Helical" evidence="7">
    <location>
        <begin position="174"/>
        <end position="198"/>
    </location>
</feature>
<reference evidence="9 10" key="1">
    <citation type="submission" date="2023-06" db="EMBL/GenBank/DDBJ databases">
        <authorList>
            <person name="Oyuntsetseg B."/>
            <person name="Kim S.B."/>
        </authorList>
    </citation>
    <scope>NUCLEOTIDE SEQUENCE [LARGE SCALE GENOMIC DNA]</scope>
    <source>
        <strain evidence="9 10">2-15</strain>
    </source>
</reference>
<dbReference type="Proteomes" id="UP001236014">
    <property type="component" value="Chromosome"/>
</dbReference>
<dbReference type="Pfam" id="PF00528">
    <property type="entry name" value="BPD_transp_1"/>
    <property type="match status" value="1"/>
</dbReference>
<dbReference type="PROSITE" id="PS50928">
    <property type="entry name" value="ABC_TM1"/>
    <property type="match status" value="1"/>
</dbReference>
<dbReference type="GO" id="GO:0055085">
    <property type="term" value="P:transmembrane transport"/>
    <property type="evidence" value="ECO:0007669"/>
    <property type="project" value="InterPro"/>
</dbReference>
<keyword evidence="6 7" id="KW-0472">Membrane</keyword>
<feature type="transmembrane region" description="Helical" evidence="7">
    <location>
        <begin position="229"/>
        <end position="249"/>
    </location>
</feature>
<evidence type="ECO:0000313" key="9">
    <source>
        <dbReference type="EMBL" id="WIX76337.1"/>
    </source>
</evidence>
<dbReference type="PANTHER" id="PTHR30193:SF37">
    <property type="entry name" value="INNER MEMBRANE ABC TRANSPORTER PERMEASE PROTEIN YCJO"/>
    <property type="match status" value="1"/>
</dbReference>
<evidence type="ECO:0000259" key="8">
    <source>
        <dbReference type="PROSITE" id="PS50928"/>
    </source>
</evidence>
<protein>
    <submittedName>
        <fullName evidence="9">Sugar ABC transporter permease</fullName>
    </submittedName>
</protein>
<accession>A0A9Y2IAW1</accession>
<keyword evidence="2 7" id="KW-0813">Transport</keyword>
<feature type="transmembrane region" description="Helical" evidence="7">
    <location>
        <begin position="283"/>
        <end position="303"/>
    </location>
</feature>
<organism evidence="9 10">
    <name type="scientific">Amycolatopsis carbonis</name>
    <dbReference type="NCBI Taxonomy" id="715471"/>
    <lineage>
        <taxon>Bacteria</taxon>
        <taxon>Bacillati</taxon>
        <taxon>Actinomycetota</taxon>
        <taxon>Actinomycetes</taxon>
        <taxon>Pseudonocardiales</taxon>
        <taxon>Pseudonocardiaceae</taxon>
        <taxon>Amycolatopsis</taxon>
    </lineage>
</organism>
<feature type="transmembrane region" description="Helical" evidence="7">
    <location>
        <begin position="94"/>
        <end position="115"/>
    </location>
</feature>
<proteinExistence type="inferred from homology"/>
<evidence type="ECO:0000256" key="3">
    <source>
        <dbReference type="ARBA" id="ARBA00022475"/>
    </source>
</evidence>
<keyword evidence="5 7" id="KW-1133">Transmembrane helix</keyword>
<evidence type="ECO:0000256" key="2">
    <source>
        <dbReference type="ARBA" id="ARBA00022448"/>
    </source>
</evidence>
<evidence type="ECO:0000313" key="10">
    <source>
        <dbReference type="Proteomes" id="UP001236014"/>
    </source>
</evidence>
<feature type="domain" description="ABC transmembrane type-1" evidence="8">
    <location>
        <begin position="90"/>
        <end position="304"/>
    </location>
</feature>
<dbReference type="CDD" id="cd06261">
    <property type="entry name" value="TM_PBP2"/>
    <property type="match status" value="1"/>
</dbReference>
<dbReference type="PANTHER" id="PTHR30193">
    <property type="entry name" value="ABC TRANSPORTER PERMEASE PROTEIN"/>
    <property type="match status" value="1"/>
</dbReference>
<dbReference type="SUPFAM" id="SSF161098">
    <property type="entry name" value="MetI-like"/>
    <property type="match status" value="1"/>
</dbReference>
<feature type="transmembrane region" description="Helical" evidence="7">
    <location>
        <begin position="34"/>
        <end position="60"/>
    </location>
</feature>
<comment type="subcellular location">
    <subcellularLocation>
        <location evidence="1 7">Cell membrane</location>
        <topology evidence="1 7">Multi-pass membrane protein</topology>
    </subcellularLocation>
</comment>
<evidence type="ECO:0000256" key="1">
    <source>
        <dbReference type="ARBA" id="ARBA00004651"/>
    </source>
</evidence>
<dbReference type="RefSeq" id="WP_285967086.1">
    <property type="nucleotide sequence ID" value="NZ_CP127294.1"/>
</dbReference>
<dbReference type="InterPro" id="IPR051393">
    <property type="entry name" value="ABC_transporter_permease"/>
</dbReference>
<evidence type="ECO:0000256" key="4">
    <source>
        <dbReference type="ARBA" id="ARBA00022692"/>
    </source>
</evidence>
<evidence type="ECO:0000256" key="5">
    <source>
        <dbReference type="ARBA" id="ARBA00022989"/>
    </source>
</evidence>
<keyword evidence="4 7" id="KW-0812">Transmembrane</keyword>
<dbReference type="KEGG" id="acab:QRX50_33395"/>